<comment type="caution">
    <text evidence="1">The sequence shown here is derived from an EMBL/GenBank/DDBJ whole genome shotgun (WGS) entry which is preliminary data.</text>
</comment>
<accession>A0ABP7HQA7</accession>
<reference evidence="2" key="1">
    <citation type="journal article" date="2019" name="Int. J. Syst. Evol. Microbiol.">
        <title>The Global Catalogue of Microorganisms (GCM) 10K type strain sequencing project: providing services to taxonomists for standard genome sequencing and annotation.</title>
        <authorList>
            <consortium name="The Broad Institute Genomics Platform"/>
            <consortium name="The Broad Institute Genome Sequencing Center for Infectious Disease"/>
            <person name="Wu L."/>
            <person name="Ma J."/>
        </authorList>
    </citation>
    <scope>NUCLEOTIDE SEQUENCE [LARGE SCALE GENOMIC DNA]</scope>
    <source>
        <strain evidence="2">JCM 16908</strain>
    </source>
</reference>
<evidence type="ECO:0000313" key="1">
    <source>
        <dbReference type="EMBL" id="GAA3801731.1"/>
    </source>
</evidence>
<dbReference type="Proteomes" id="UP001500888">
    <property type="component" value="Unassembled WGS sequence"/>
</dbReference>
<name>A0ABP7HQA7_9ACTN</name>
<sequence>MEMLLILTVSAPAAEGGMRQFTLSRLVVAKAGTTRAEMYNWARAQCPEGLREANTLFFSVEPNAIPVPVEAVTGR</sequence>
<keyword evidence="2" id="KW-1185">Reference proteome</keyword>
<gene>
    <name evidence="1" type="ORF">GCM10022226_21950</name>
</gene>
<dbReference type="EMBL" id="BAAAZR010000002">
    <property type="protein sequence ID" value="GAA3801731.1"/>
    <property type="molecule type" value="Genomic_DNA"/>
</dbReference>
<organism evidence="1 2">
    <name type="scientific">Sphaerisporangium flaviroseum</name>
    <dbReference type="NCBI Taxonomy" id="509199"/>
    <lineage>
        <taxon>Bacteria</taxon>
        <taxon>Bacillati</taxon>
        <taxon>Actinomycetota</taxon>
        <taxon>Actinomycetes</taxon>
        <taxon>Streptosporangiales</taxon>
        <taxon>Streptosporangiaceae</taxon>
        <taxon>Sphaerisporangium</taxon>
    </lineage>
</organism>
<evidence type="ECO:0000313" key="2">
    <source>
        <dbReference type="Proteomes" id="UP001500888"/>
    </source>
</evidence>
<proteinExistence type="predicted"/>
<dbReference type="RefSeq" id="WP_344937472.1">
    <property type="nucleotide sequence ID" value="NZ_BAAAZR010000002.1"/>
</dbReference>
<protein>
    <submittedName>
        <fullName evidence="1">Uncharacterized protein</fullName>
    </submittedName>
</protein>